<dbReference type="AlphaFoldDB" id="A0A165M6U5"/>
<keyword evidence="1" id="KW-1133">Transmembrane helix</keyword>
<protein>
    <recommendedName>
        <fullName evidence="4">Major facilitator superfamily (MFS) profile domain-containing protein</fullName>
    </recommendedName>
</protein>
<gene>
    <name evidence="2" type="ORF">NEOLEDRAFT_295924</name>
</gene>
<keyword evidence="1" id="KW-0472">Membrane</keyword>
<reference evidence="2 3" key="1">
    <citation type="journal article" date="2016" name="Mol. Biol. Evol.">
        <title>Comparative Genomics of Early-Diverging Mushroom-Forming Fungi Provides Insights into the Origins of Lignocellulose Decay Capabilities.</title>
        <authorList>
            <person name="Nagy L.G."/>
            <person name="Riley R."/>
            <person name="Tritt A."/>
            <person name="Adam C."/>
            <person name="Daum C."/>
            <person name="Floudas D."/>
            <person name="Sun H."/>
            <person name="Yadav J.S."/>
            <person name="Pangilinan J."/>
            <person name="Larsson K.H."/>
            <person name="Matsuura K."/>
            <person name="Barry K."/>
            <person name="Labutti K."/>
            <person name="Kuo R."/>
            <person name="Ohm R.A."/>
            <person name="Bhattacharya S.S."/>
            <person name="Shirouzu T."/>
            <person name="Yoshinaga Y."/>
            <person name="Martin F.M."/>
            <person name="Grigoriev I.V."/>
            <person name="Hibbett D.S."/>
        </authorList>
    </citation>
    <scope>NUCLEOTIDE SEQUENCE [LARGE SCALE GENOMIC DNA]</scope>
    <source>
        <strain evidence="2 3">HHB14362 ss-1</strain>
    </source>
</reference>
<evidence type="ECO:0000256" key="1">
    <source>
        <dbReference type="SAM" id="Phobius"/>
    </source>
</evidence>
<accession>A0A165M6U5</accession>
<dbReference type="Proteomes" id="UP000076761">
    <property type="component" value="Unassembled WGS sequence"/>
</dbReference>
<evidence type="ECO:0008006" key="4">
    <source>
        <dbReference type="Google" id="ProtNLM"/>
    </source>
</evidence>
<proteinExistence type="predicted"/>
<organism evidence="2 3">
    <name type="scientific">Neolentinus lepideus HHB14362 ss-1</name>
    <dbReference type="NCBI Taxonomy" id="1314782"/>
    <lineage>
        <taxon>Eukaryota</taxon>
        <taxon>Fungi</taxon>
        <taxon>Dikarya</taxon>
        <taxon>Basidiomycota</taxon>
        <taxon>Agaricomycotina</taxon>
        <taxon>Agaricomycetes</taxon>
        <taxon>Gloeophyllales</taxon>
        <taxon>Gloeophyllaceae</taxon>
        <taxon>Neolentinus</taxon>
    </lineage>
</organism>
<dbReference type="EMBL" id="KV425740">
    <property type="protein sequence ID" value="KZT17973.1"/>
    <property type="molecule type" value="Genomic_DNA"/>
</dbReference>
<dbReference type="InParanoid" id="A0A165M6U5"/>
<dbReference type="OrthoDB" id="419616at2759"/>
<sequence length="88" mass="9161">MILVRETAPGPASLGTTNGLTEFMQSAFGSLSGVVISSLFAVSASKHLLGGQVWVVFSIVIALLASGFAERIRKHRNAPGAGARVHLE</sequence>
<keyword evidence="1" id="KW-0812">Transmembrane</keyword>
<name>A0A165M6U5_9AGAM</name>
<keyword evidence="3" id="KW-1185">Reference proteome</keyword>
<feature type="transmembrane region" description="Helical" evidence="1">
    <location>
        <begin position="51"/>
        <end position="69"/>
    </location>
</feature>
<evidence type="ECO:0000313" key="2">
    <source>
        <dbReference type="EMBL" id="KZT17973.1"/>
    </source>
</evidence>
<evidence type="ECO:0000313" key="3">
    <source>
        <dbReference type="Proteomes" id="UP000076761"/>
    </source>
</evidence>